<comment type="caution">
    <text evidence="2">The sequence shown here is derived from an EMBL/GenBank/DDBJ whole genome shotgun (WGS) entry which is preliminary data.</text>
</comment>
<evidence type="ECO:0000313" key="2">
    <source>
        <dbReference type="EMBL" id="HGE66348.1"/>
    </source>
</evidence>
<organism evidence="2">
    <name type="scientific">Geoglobus ahangari</name>
    <dbReference type="NCBI Taxonomy" id="113653"/>
    <lineage>
        <taxon>Archaea</taxon>
        <taxon>Methanobacteriati</taxon>
        <taxon>Methanobacteriota</taxon>
        <taxon>Archaeoglobi</taxon>
        <taxon>Archaeoglobales</taxon>
        <taxon>Archaeoglobaceae</taxon>
        <taxon>Geoglobus</taxon>
    </lineage>
</organism>
<evidence type="ECO:0000256" key="1">
    <source>
        <dbReference type="SAM" id="Phobius"/>
    </source>
</evidence>
<dbReference type="Pfam" id="PF10670">
    <property type="entry name" value="DUF4198"/>
    <property type="match status" value="1"/>
</dbReference>
<keyword evidence="1" id="KW-0812">Transmembrane</keyword>
<protein>
    <submittedName>
        <fullName evidence="2">DUF4198 domain-containing protein</fullName>
    </submittedName>
</protein>
<name>A0A7C3UHG8_9EURY</name>
<proteinExistence type="predicted"/>
<dbReference type="EMBL" id="DTPI01000028">
    <property type="protein sequence ID" value="HGE66348.1"/>
    <property type="molecule type" value="Genomic_DNA"/>
</dbReference>
<keyword evidence="1" id="KW-0472">Membrane</keyword>
<gene>
    <name evidence="2" type="ORF">ENX77_04395</name>
</gene>
<sequence>MKNVIIAFLVLLIICGGVEAHFTMILPKMDAKAEDYLADLGETKTLYILWGHPFEHVLFDCPNVEVSLRDPDGAIKPLIPEPVTIEGVRAWKVSFKVEKMGDYIITVKLVEEEHGLIDYTKAIIHCGEEAWKGWEAIVGQEVEVVPLTRPYGIEEGFVFSGRALFNGEPLVNAVVEVEKYHSKDEVEPIVSLAEEKFKQDPPMMFTRVVKTNKWGEFSYTLDEPGIWFIGAYADKDGIEKRGVLIVPVLEKFPQETKEEKLNVSELNNKISSLENRINWLNNFGYGAVILSVIALILAIVAVVRK</sequence>
<keyword evidence="1" id="KW-1133">Transmembrane helix</keyword>
<accession>A0A7C3UHG8</accession>
<dbReference type="InterPro" id="IPR019613">
    <property type="entry name" value="DUF4198"/>
</dbReference>
<reference evidence="2" key="1">
    <citation type="journal article" date="2020" name="mSystems">
        <title>Genome- and Community-Level Interaction Insights into Carbon Utilization and Element Cycling Functions of Hydrothermarchaeota in Hydrothermal Sediment.</title>
        <authorList>
            <person name="Zhou Z."/>
            <person name="Liu Y."/>
            <person name="Xu W."/>
            <person name="Pan J."/>
            <person name="Luo Z.H."/>
            <person name="Li M."/>
        </authorList>
    </citation>
    <scope>NUCLEOTIDE SEQUENCE [LARGE SCALE GENOMIC DNA]</scope>
    <source>
        <strain evidence="2">SpSt-97</strain>
    </source>
</reference>
<dbReference type="AlphaFoldDB" id="A0A7C3UHG8"/>
<feature type="transmembrane region" description="Helical" evidence="1">
    <location>
        <begin position="283"/>
        <end position="303"/>
    </location>
</feature>